<name>A0AAQ0QZJ0_BURML</name>
<proteinExistence type="predicted"/>
<dbReference type="AlphaFoldDB" id="A0AAQ0QZJ0"/>
<dbReference type="EMBL" id="RKJW01000002">
    <property type="protein sequence ID" value="RPA24179.1"/>
    <property type="molecule type" value="Genomic_DNA"/>
</dbReference>
<sequence length="72" mass="7741">MALRHAMRRDSARRRRGRIHAKRHHALRVAYRISHIARGGKGGKIGTGKAAAAVAASRAAPHGPLRPSVLPP</sequence>
<comment type="caution">
    <text evidence="2">The sequence shown here is derived from an EMBL/GenBank/DDBJ whole genome shotgun (WGS) entry which is preliminary data.</text>
</comment>
<reference evidence="3" key="1">
    <citation type="submission" date="2018-10" db="EMBL/GenBank/DDBJ databases">
        <title>FDA dAtabase for Regulatory Grade micrObial Sequences (FDA-ARGOS): Supporting development and validation of Infectious Disease Dx tests.</title>
        <authorList>
            <person name="Minogue T."/>
            <person name="Wolcott M."/>
            <person name="Wasieloski L."/>
            <person name="Aguilar W."/>
            <person name="Moore D."/>
            <person name="Jaissle J."/>
            <person name="Tallon L."/>
            <person name="Sadzewicz L."/>
            <person name="Zhao X."/>
            <person name="Vavikolanu K."/>
            <person name="Mehta A."/>
            <person name="Aluvathingal J."/>
            <person name="Nadendla S."/>
            <person name="Yan Y."/>
            <person name="Sichtig H."/>
        </authorList>
    </citation>
    <scope>NUCLEOTIDE SEQUENCE [LARGE SCALE GENOMIC DNA]</scope>
    <source>
        <strain evidence="3">FDAARGOS_588</strain>
    </source>
</reference>
<evidence type="ECO:0000313" key="3">
    <source>
        <dbReference type="Proteomes" id="UP000269379"/>
    </source>
</evidence>
<protein>
    <submittedName>
        <fullName evidence="2">Uncharacterized protein</fullName>
    </submittedName>
</protein>
<evidence type="ECO:0000313" key="2">
    <source>
        <dbReference type="EMBL" id="RPA24179.1"/>
    </source>
</evidence>
<evidence type="ECO:0000256" key="1">
    <source>
        <dbReference type="SAM" id="MobiDB-lite"/>
    </source>
</evidence>
<accession>A0AAQ0QZJ0</accession>
<gene>
    <name evidence="2" type="ORF">EGT70_13480</name>
</gene>
<organism evidence="2 3">
    <name type="scientific">Burkholderia mallei</name>
    <name type="common">Pseudomonas mallei</name>
    <dbReference type="NCBI Taxonomy" id="13373"/>
    <lineage>
        <taxon>Bacteria</taxon>
        <taxon>Pseudomonadati</taxon>
        <taxon>Pseudomonadota</taxon>
        <taxon>Betaproteobacteria</taxon>
        <taxon>Burkholderiales</taxon>
        <taxon>Burkholderiaceae</taxon>
        <taxon>Burkholderia</taxon>
        <taxon>pseudomallei group</taxon>
    </lineage>
</organism>
<dbReference type="Proteomes" id="UP000269379">
    <property type="component" value="Chromosome 1"/>
</dbReference>
<feature type="region of interest" description="Disordered" evidence="1">
    <location>
        <begin position="1"/>
        <end position="20"/>
    </location>
</feature>